<evidence type="ECO:0000256" key="2">
    <source>
        <dbReference type="ARBA" id="ARBA00018486"/>
    </source>
</evidence>
<dbReference type="AlphaFoldDB" id="A0A662Z5E1"/>
<keyword evidence="6" id="KW-1185">Reference proteome</keyword>
<accession>A0A662Z5E1</accession>
<dbReference type="EMBL" id="FOIT01000008">
    <property type="protein sequence ID" value="SEW18898.1"/>
    <property type="molecule type" value="Genomic_DNA"/>
</dbReference>
<proteinExistence type="inferred from homology"/>
<organism evidence="5 6">
    <name type="scientific">Aliicoccus persicus</name>
    <dbReference type="NCBI Taxonomy" id="930138"/>
    <lineage>
        <taxon>Bacteria</taxon>
        <taxon>Bacillati</taxon>
        <taxon>Bacillota</taxon>
        <taxon>Bacilli</taxon>
        <taxon>Bacillales</taxon>
        <taxon>Staphylococcaceae</taxon>
        <taxon>Aliicoccus</taxon>
    </lineage>
</organism>
<evidence type="ECO:0000259" key="4">
    <source>
        <dbReference type="PROSITE" id="PS51725"/>
    </source>
</evidence>
<dbReference type="GO" id="GO:0004497">
    <property type="term" value="F:monooxygenase activity"/>
    <property type="evidence" value="ECO:0007669"/>
    <property type="project" value="UniProtKB-KW"/>
</dbReference>
<dbReference type="PROSITE" id="PS51725">
    <property type="entry name" value="ABM"/>
    <property type="match status" value="1"/>
</dbReference>
<dbReference type="InterPro" id="IPR011008">
    <property type="entry name" value="Dimeric_a/b-barrel"/>
</dbReference>
<evidence type="ECO:0000256" key="3">
    <source>
        <dbReference type="ARBA" id="ARBA00032861"/>
    </source>
</evidence>
<dbReference type="Pfam" id="PF03992">
    <property type="entry name" value="ABM"/>
    <property type="match status" value="1"/>
</dbReference>
<reference evidence="5 6" key="1">
    <citation type="submission" date="2016-10" db="EMBL/GenBank/DDBJ databases">
        <authorList>
            <person name="Varghese N."/>
            <person name="Submissions S."/>
        </authorList>
    </citation>
    <scope>NUCLEOTIDE SEQUENCE [LARGE SCALE GENOMIC DNA]</scope>
    <source>
        <strain evidence="5 6">IBRC-M10081</strain>
    </source>
</reference>
<name>A0A662Z5E1_9STAP</name>
<protein>
    <recommendedName>
        <fullName evidence="2">Signal transduction protein TRAP</fullName>
    </recommendedName>
    <alternativeName>
        <fullName evidence="3">Target of RNAIII-activating protein</fullName>
    </alternativeName>
</protein>
<keyword evidence="5" id="KW-0560">Oxidoreductase</keyword>
<keyword evidence="5" id="KW-0503">Monooxygenase</keyword>
<dbReference type="SUPFAM" id="SSF54909">
    <property type="entry name" value="Dimeric alpha+beta barrel"/>
    <property type="match status" value="1"/>
</dbReference>
<dbReference type="RefSeq" id="WP_219314702.1">
    <property type="nucleotide sequence ID" value="NZ_FOIT01000008.1"/>
</dbReference>
<dbReference type="InterPro" id="IPR007138">
    <property type="entry name" value="ABM_dom"/>
</dbReference>
<comment type="similarity">
    <text evidence="1">Belongs to the TRAP family.</text>
</comment>
<dbReference type="Proteomes" id="UP000243605">
    <property type="component" value="Unassembled WGS sequence"/>
</dbReference>
<feature type="domain" description="ABM" evidence="4">
    <location>
        <begin position="2"/>
        <end position="91"/>
    </location>
</feature>
<evidence type="ECO:0000313" key="6">
    <source>
        <dbReference type="Proteomes" id="UP000243605"/>
    </source>
</evidence>
<evidence type="ECO:0000256" key="1">
    <source>
        <dbReference type="ARBA" id="ARBA00009267"/>
    </source>
</evidence>
<gene>
    <name evidence="5" type="ORF">SAMN05192557_2046</name>
</gene>
<dbReference type="Gene3D" id="3.30.70.100">
    <property type="match status" value="1"/>
</dbReference>
<sequence length="101" mass="11223">MYAVNGSLTAVDGKVEELKGYLLDASEHMNDVENCYCYLVGENEDDPNSVYIVEIWEDKTAHEASLQLDVFRDLIEKAKPIIAGMDNFPTVNVIGGKLIGR</sequence>
<evidence type="ECO:0000313" key="5">
    <source>
        <dbReference type="EMBL" id="SEW18898.1"/>
    </source>
</evidence>